<organism evidence="2 3">
    <name type="scientific">Streptomyces carpinensis</name>
    <dbReference type="NCBI Taxonomy" id="66369"/>
    <lineage>
        <taxon>Bacteria</taxon>
        <taxon>Bacillati</taxon>
        <taxon>Actinomycetota</taxon>
        <taxon>Actinomycetes</taxon>
        <taxon>Kitasatosporales</taxon>
        <taxon>Streptomycetaceae</taxon>
        <taxon>Streptomyces</taxon>
    </lineage>
</organism>
<dbReference type="Gene3D" id="3.40.50.300">
    <property type="entry name" value="P-loop containing nucleotide triphosphate hydrolases"/>
    <property type="match status" value="1"/>
</dbReference>
<reference evidence="2 3" key="1">
    <citation type="submission" date="2024-06" db="EMBL/GenBank/DDBJ databases">
        <title>The Natural Products Discovery Center: Release of the First 8490 Sequenced Strains for Exploring Actinobacteria Biosynthetic Diversity.</title>
        <authorList>
            <person name="Kalkreuter E."/>
            <person name="Kautsar S.A."/>
            <person name="Yang D."/>
            <person name="Bader C.D."/>
            <person name="Teijaro C.N."/>
            <person name="Fluegel L."/>
            <person name="Davis C.M."/>
            <person name="Simpson J.R."/>
            <person name="Lauterbach L."/>
            <person name="Steele A.D."/>
            <person name="Gui C."/>
            <person name="Meng S."/>
            <person name="Li G."/>
            <person name="Viehrig K."/>
            <person name="Ye F."/>
            <person name="Su P."/>
            <person name="Kiefer A.F."/>
            <person name="Nichols A."/>
            <person name="Cepeda A.J."/>
            <person name="Yan W."/>
            <person name="Fan B."/>
            <person name="Jiang Y."/>
            <person name="Adhikari A."/>
            <person name="Zheng C.-J."/>
            <person name="Schuster L."/>
            <person name="Cowan T.M."/>
            <person name="Smanski M.J."/>
            <person name="Chevrette M.G."/>
            <person name="De Carvalho L.P.S."/>
            <person name="Shen B."/>
        </authorList>
    </citation>
    <scope>NUCLEOTIDE SEQUENCE [LARGE SCALE GENOMIC DNA]</scope>
    <source>
        <strain evidence="2 3">NPDC000634</strain>
    </source>
</reference>
<dbReference type="Pfam" id="PF13191">
    <property type="entry name" value="AAA_16"/>
    <property type="match status" value="1"/>
</dbReference>
<gene>
    <name evidence="2" type="ORF">ABT317_32350</name>
</gene>
<comment type="caution">
    <text evidence="2">The sequence shown here is derived from an EMBL/GenBank/DDBJ whole genome shotgun (WGS) entry which is preliminary data.</text>
</comment>
<evidence type="ECO:0000313" key="2">
    <source>
        <dbReference type="EMBL" id="MER6981537.1"/>
    </source>
</evidence>
<proteinExistence type="predicted"/>
<name>A0ABV1WBK4_9ACTN</name>
<dbReference type="InterPro" id="IPR041664">
    <property type="entry name" value="AAA_16"/>
</dbReference>
<evidence type="ECO:0000313" key="3">
    <source>
        <dbReference type="Proteomes" id="UP001458415"/>
    </source>
</evidence>
<dbReference type="InterPro" id="IPR027417">
    <property type="entry name" value="P-loop_NTPase"/>
</dbReference>
<feature type="domain" description="Orc1-like AAA ATPase" evidence="1">
    <location>
        <begin position="18"/>
        <end position="121"/>
    </location>
</feature>
<accession>A0ABV1WBK4</accession>
<dbReference type="EMBL" id="JBEPCU010000787">
    <property type="protein sequence ID" value="MER6981537.1"/>
    <property type="molecule type" value="Genomic_DNA"/>
</dbReference>
<dbReference type="Proteomes" id="UP001458415">
    <property type="component" value="Unassembled WGS sequence"/>
</dbReference>
<protein>
    <submittedName>
        <fullName evidence="2">AAA family ATPase</fullName>
    </submittedName>
</protein>
<evidence type="ECO:0000259" key="1">
    <source>
        <dbReference type="Pfam" id="PF13191"/>
    </source>
</evidence>
<dbReference type="RefSeq" id="WP_086727165.1">
    <property type="nucleotide sequence ID" value="NZ_MUBM01000170.1"/>
</dbReference>
<keyword evidence="3" id="KW-1185">Reference proteome</keyword>
<sequence length="136" mass="14030">MAEQPAIPDEPPAVLGPRLIGRSAELDRAVRALTAATPAAVLIEGEADIGKTRLIQEALETLALDGVLVAGCLPFREALTLGPVVDAVRQAHSRVDGLGLSALAGALRPLFPEWAHVLPPAPEPLDDAGAARSAAR</sequence>